<dbReference type="InterPro" id="IPR036388">
    <property type="entry name" value="WH-like_DNA-bd_sf"/>
</dbReference>
<organism evidence="6 7">
    <name type="scientific">Alicycliphilus denitrificans</name>
    <dbReference type="NCBI Taxonomy" id="179636"/>
    <lineage>
        <taxon>Bacteria</taxon>
        <taxon>Pseudomonadati</taxon>
        <taxon>Pseudomonadota</taxon>
        <taxon>Betaproteobacteria</taxon>
        <taxon>Burkholderiales</taxon>
        <taxon>Comamonadaceae</taxon>
        <taxon>Alicycliphilus</taxon>
    </lineage>
</organism>
<dbReference type="EMBL" id="NKDB02000005">
    <property type="protein sequence ID" value="RKJ94450.1"/>
    <property type="molecule type" value="Genomic_DNA"/>
</dbReference>
<dbReference type="InterPro" id="IPR050950">
    <property type="entry name" value="HTH-type_LysR_regulators"/>
</dbReference>
<dbReference type="InterPro" id="IPR005119">
    <property type="entry name" value="LysR_subst-bd"/>
</dbReference>
<evidence type="ECO:0000259" key="5">
    <source>
        <dbReference type="PROSITE" id="PS50931"/>
    </source>
</evidence>
<sequence length="327" mass="35777">MNIAPRQLRMFLALAESLNFSKTAEQLFMTQPSLSKAIRDLEEALGLPLFERTTRSVQLTASGSRLAAIARAVVGEYDAGLQRMLSSAEREARHIGIASLPSLAHVILPQVCAALERRYHLPQITVHDCSNDACIQRLLNYQADFALASVAPSHPDLKYEEVLRDRFVLLSCGPWRQRLKPTMHLDDLVDLPLISMTDASTAMRYISAAYLQRGVEFRPKMQFDQVGTIAGFVKKGLGIAVLPYLGMMPMLSLRGLRLSEIADGPVRSVGIVTRRLGVPTSVALAAMEEVKATTQGLMARHPGWILPPISAPCPSPAPRPPRPAAAP</sequence>
<dbReference type="Gene3D" id="3.40.190.10">
    <property type="entry name" value="Periplasmic binding protein-like II"/>
    <property type="match status" value="2"/>
</dbReference>
<proteinExistence type="inferred from homology"/>
<keyword evidence="2" id="KW-0805">Transcription regulation</keyword>
<protein>
    <submittedName>
        <fullName evidence="6">LysR family transcriptional regulator</fullName>
    </submittedName>
</protein>
<dbReference type="InterPro" id="IPR000847">
    <property type="entry name" value="LysR_HTH_N"/>
</dbReference>
<dbReference type="InterPro" id="IPR036390">
    <property type="entry name" value="WH_DNA-bd_sf"/>
</dbReference>
<feature type="domain" description="HTH lysR-type" evidence="5">
    <location>
        <begin position="1"/>
        <end position="60"/>
    </location>
</feature>
<dbReference type="PROSITE" id="PS50931">
    <property type="entry name" value="HTH_LYSR"/>
    <property type="match status" value="1"/>
</dbReference>
<evidence type="ECO:0000256" key="2">
    <source>
        <dbReference type="ARBA" id="ARBA00023015"/>
    </source>
</evidence>
<evidence type="ECO:0000256" key="4">
    <source>
        <dbReference type="ARBA" id="ARBA00023163"/>
    </source>
</evidence>
<keyword evidence="4" id="KW-0804">Transcription</keyword>
<dbReference type="FunFam" id="1.10.10.10:FF:000001">
    <property type="entry name" value="LysR family transcriptional regulator"/>
    <property type="match status" value="1"/>
</dbReference>
<accession>A0A420K7Q2</accession>
<dbReference type="RefSeq" id="WP_094437036.1">
    <property type="nucleotide sequence ID" value="NZ_NKDB02000005.1"/>
</dbReference>
<evidence type="ECO:0000313" key="7">
    <source>
        <dbReference type="Proteomes" id="UP000216225"/>
    </source>
</evidence>
<dbReference type="SUPFAM" id="SSF46785">
    <property type="entry name" value="Winged helix' DNA-binding domain"/>
    <property type="match status" value="1"/>
</dbReference>
<dbReference type="Gene3D" id="1.10.10.10">
    <property type="entry name" value="Winged helix-like DNA-binding domain superfamily/Winged helix DNA-binding domain"/>
    <property type="match status" value="1"/>
</dbReference>
<dbReference type="GO" id="GO:0003700">
    <property type="term" value="F:DNA-binding transcription factor activity"/>
    <property type="evidence" value="ECO:0007669"/>
    <property type="project" value="InterPro"/>
</dbReference>
<dbReference type="PANTHER" id="PTHR30419:SF8">
    <property type="entry name" value="NITROGEN ASSIMILATION TRANSCRIPTIONAL ACTIVATOR-RELATED"/>
    <property type="match status" value="1"/>
</dbReference>
<reference evidence="6 7" key="1">
    <citation type="submission" date="2018-09" db="EMBL/GenBank/DDBJ databases">
        <title>Genome comparison of Alicycliphilus sp. BQ1, a polyurethanolytic bacterium, with its closest phylogenetic relatives Alicycliphilus denitrificans BC and K601, unable to attack polyurethane.</title>
        <authorList>
            <person name="Loza-Tavera H."/>
            <person name="Lozano L."/>
            <person name="Cevallos M."/>
            <person name="Maya-Lucas O."/>
            <person name="Garcia-Mena J."/>
            <person name="Hernandez J."/>
        </authorList>
    </citation>
    <scope>NUCLEOTIDE SEQUENCE [LARGE SCALE GENOMIC DNA]</scope>
    <source>
        <strain evidence="6 7">BQ1</strain>
    </source>
</reference>
<evidence type="ECO:0000256" key="1">
    <source>
        <dbReference type="ARBA" id="ARBA00009437"/>
    </source>
</evidence>
<dbReference type="Pfam" id="PF00126">
    <property type="entry name" value="HTH_1"/>
    <property type="match status" value="1"/>
</dbReference>
<dbReference type="GO" id="GO:0003677">
    <property type="term" value="F:DNA binding"/>
    <property type="evidence" value="ECO:0007669"/>
    <property type="project" value="UniProtKB-KW"/>
</dbReference>
<keyword evidence="3" id="KW-0238">DNA-binding</keyword>
<comment type="caution">
    <text evidence="6">The sequence shown here is derived from an EMBL/GenBank/DDBJ whole genome shotgun (WGS) entry which is preliminary data.</text>
</comment>
<dbReference type="Proteomes" id="UP000216225">
    <property type="component" value="Unassembled WGS sequence"/>
</dbReference>
<evidence type="ECO:0000313" key="6">
    <source>
        <dbReference type="EMBL" id="RKJ94450.1"/>
    </source>
</evidence>
<dbReference type="GO" id="GO:0005829">
    <property type="term" value="C:cytosol"/>
    <property type="evidence" value="ECO:0007669"/>
    <property type="project" value="TreeGrafter"/>
</dbReference>
<gene>
    <name evidence="6" type="ORF">CE154_019215</name>
</gene>
<dbReference type="SUPFAM" id="SSF53850">
    <property type="entry name" value="Periplasmic binding protein-like II"/>
    <property type="match status" value="1"/>
</dbReference>
<evidence type="ECO:0000256" key="3">
    <source>
        <dbReference type="ARBA" id="ARBA00023125"/>
    </source>
</evidence>
<dbReference type="Pfam" id="PF03466">
    <property type="entry name" value="LysR_substrate"/>
    <property type="match status" value="1"/>
</dbReference>
<dbReference type="AlphaFoldDB" id="A0A420K7Q2"/>
<dbReference type="PANTHER" id="PTHR30419">
    <property type="entry name" value="HTH-TYPE TRANSCRIPTIONAL REGULATOR YBHD"/>
    <property type="match status" value="1"/>
</dbReference>
<comment type="similarity">
    <text evidence="1">Belongs to the LysR transcriptional regulatory family.</text>
</comment>
<dbReference type="PRINTS" id="PR00039">
    <property type="entry name" value="HTHLYSR"/>
</dbReference>
<name>A0A420K7Q2_9BURK</name>